<dbReference type="Gene3D" id="6.10.10.120">
    <property type="entry name" value="Antitoxin ParD1-like"/>
    <property type="match status" value="1"/>
</dbReference>
<dbReference type="PANTHER" id="PTHR36582">
    <property type="entry name" value="ANTITOXIN PARD"/>
    <property type="match status" value="1"/>
</dbReference>
<reference evidence="3 4" key="1">
    <citation type="submission" date="2019-09" db="EMBL/GenBank/DDBJ databases">
        <authorList>
            <person name="Depoorter E."/>
        </authorList>
    </citation>
    <scope>NUCLEOTIDE SEQUENCE [LARGE SCALE GENOMIC DNA]</scope>
    <source>
        <strain evidence="3">R-39750</strain>
    </source>
</reference>
<name>A0A6P2XEH7_BURL3</name>
<evidence type="ECO:0000256" key="2">
    <source>
        <dbReference type="ARBA" id="ARBA00022649"/>
    </source>
</evidence>
<dbReference type="PANTHER" id="PTHR36582:SF2">
    <property type="entry name" value="ANTITOXIN PARD"/>
    <property type="match status" value="1"/>
</dbReference>
<dbReference type="GO" id="GO:0006355">
    <property type="term" value="P:regulation of DNA-templated transcription"/>
    <property type="evidence" value="ECO:0007669"/>
    <property type="project" value="InterPro"/>
</dbReference>
<dbReference type="Proteomes" id="UP000494110">
    <property type="component" value="Unassembled WGS sequence"/>
</dbReference>
<dbReference type="InterPro" id="IPR022789">
    <property type="entry name" value="ParD"/>
</dbReference>
<sequence length="83" mass="9042">MSRNTSVSLDDHFAEFVDAQVQSGRYGSASDVIRAGLRLLESHETQMRALHEALKASEASGAPKPFDSEAFLARMRATHAIPV</sequence>
<gene>
    <name evidence="3" type="ORF">BLA39750_03012</name>
</gene>
<evidence type="ECO:0000313" key="4">
    <source>
        <dbReference type="Proteomes" id="UP000494110"/>
    </source>
</evidence>
<dbReference type="CDD" id="cd22231">
    <property type="entry name" value="RHH_NikR_HicB-like"/>
    <property type="match status" value="1"/>
</dbReference>
<dbReference type="InterPro" id="IPR010985">
    <property type="entry name" value="Ribbon_hlx_hlx"/>
</dbReference>
<dbReference type="AlphaFoldDB" id="A0A6P2XEH7"/>
<dbReference type="SUPFAM" id="SSF47598">
    <property type="entry name" value="Ribbon-helix-helix"/>
    <property type="match status" value="1"/>
</dbReference>
<accession>A0A6P2XEH7</accession>
<dbReference type="NCBIfam" id="TIGR02606">
    <property type="entry name" value="antidote_CC2985"/>
    <property type="match status" value="1"/>
</dbReference>
<keyword evidence="2" id="KW-1277">Toxin-antitoxin system</keyword>
<proteinExistence type="inferred from homology"/>
<dbReference type="EMBL" id="CABVQN010000013">
    <property type="protein sequence ID" value="VWD07833.1"/>
    <property type="molecule type" value="Genomic_DNA"/>
</dbReference>
<dbReference type="RefSeq" id="WP_175012902.1">
    <property type="nucleotide sequence ID" value="NZ_CABVQN010000013.1"/>
</dbReference>
<evidence type="ECO:0000313" key="3">
    <source>
        <dbReference type="EMBL" id="VWD07833.1"/>
    </source>
</evidence>
<dbReference type="Pfam" id="PF03693">
    <property type="entry name" value="ParD_antitoxin"/>
    <property type="match status" value="1"/>
</dbReference>
<comment type="similarity">
    <text evidence="1">Belongs to the ParD antitoxin family.</text>
</comment>
<evidence type="ECO:0000256" key="1">
    <source>
        <dbReference type="ARBA" id="ARBA00008580"/>
    </source>
</evidence>
<dbReference type="InterPro" id="IPR038296">
    <property type="entry name" value="ParD_sf"/>
</dbReference>
<organism evidence="3 4">
    <name type="scientific">Burkholderia lata (strain ATCC 17760 / DSM 23089 / LMG 22485 / NCIMB 9086 / R18194 / 383)</name>
    <dbReference type="NCBI Taxonomy" id="482957"/>
    <lineage>
        <taxon>Bacteria</taxon>
        <taxon>Pseudomonadati</taxon>
        <taxon>Pseudomonadota</taxon>
        <taxon>Betaproteobacteria</taxon>
        <taxon>Burkholderiales</taxon>
        <taxon>Burkholderiaceae</taxon>
        <taxon>Burkholderia</taxon>
        <taxon>Burkholderia cepacia complex</taxon>
    </lineage>
</organism>
<protein>
    <submittedName>
        <fullName evidence="3">Addiction module antidote protein</fullName>
    </submittedName>
</protein>